<protein>
    <submittedName>
        <fullName evidence="1">Uncharacterized protein</fullName>
    </submittedName>
</protein>
<evidence type="ECO:0000313" key="1">
    <source>
        <dbReference type="EMBL" id="GIX97442.1"/>
    </source>
</evidence>
<dbReference type="AlphaFoldDB" id="A0AAV4PIV6"/>
<dbReference type="Proteomes" id="UP001054945">
    <property type="component" value="Unassembled WGS sequence"/>
</dbReference>
<sequence>MSISFEEPIWTFFAKEFSKKSIVNSLNGSRRTISSKSKASRDVTALQRWCCDVTGRKTPGRYGELLKMGSLEIGPESDKGGILFREREMKENPVSRRTFLLRISKRN</sequence>
<reference evidence="1 2" key="1">
    <citation type="submission" date="2021-06" db="EMBL/GenBank/DDBJ databases">
        <title>Caerostris extrusa draft genome.</title>
        <authorList>
            <person name="Kono N."/>
            <person name="Arakawa K."/>
        </authorList>
    </citation>
    <scope>NUCLEOTIDE SEQUENCE [LARGE SCALE GENOMIC DNA]</scope>
</reference>
<evidence type="ECO:0000313" key="2">
    <source>
        <dbReference type="Proteomes" id="UP001054945"/>
    </source>
</evidence>
<comment type="caution">
    <text evidence="1">The sequence shown here is derived from an EMBL/GenBank/DDBJ whole genome shotgun (WGS) entry which is preliminary data.</text>
</comment>
<organism evidence="1 2">
    <name type="scientific">Caerostris extrusa</name>
    <name type="common">Bark spider</name>
    <name type="synonym">Caerostris bankana</name>
    <dbReference type="NCBI Taxonomy" id="172846"/>
    <lineage>
        <taxon>Eukaryota</taxon>
        <taxon>Metazoa</taxon>
        <taxon>Ecdysozoa</taxon>
        <taxon>Arthropoda</taxon>
        <taxon>Chelicerata</taxon>
        <taxon>Arachnida</taxon>
        <taxon>Araneae</taxon>
        <taxon>Araneomorphae</taxon>
        <taxon>Entelegynae</taxon>
        <taxon>Araneoidea</taxon>
        <taxon>Araneidae</taxon>
        <taxon>Caerostris</taxon>
    </lineage>
</organism>
<accession>A0AAV4PIV6</accession>
<keyword evidence="2" id="KW-1185">Reference proteome</keyword>
<gene>
    <name evidence="1" type="ORF">CEXT_546981</name>
</gene>
<dbReference type="EMBL" id="BPLR01004781">
    <property type="protein sequence ID" value="GIX97442.1"/>
    <property type="molecule type" value="Genomic_DNA"/>
</dbReference>
<proteinExistence type="predicted"/>
<name>A0AAV4PIV6_CAEEX</name>